<dbReference type="Proteomes" id="UP000321606">
    <property type="component" value="Chromosome"/>
</dbReference>
<sequence>MNKNKEILDSFLKYASDILADTESKLTGEKIKKKMTEYSGEFDVEISIDDKFPNKRSLLFDNLKKFSAEQQFYILTELCEAPEIKEKTEILELKKKIYNRYGELSINKASSELLIIETEEKLRKYEESHKKYKLGIEYFEKNEDKRHILDDMRLSLELLLKEILGNEKSLENQKSELGKRLKEKGISPEIMNMFEKVLNYYFDYQNNNVKHNDKINDLEVKYIMEQTSIMIKFIIQTLGE</sequence>
<reference evidence="1 2" key="1">
    <citation type="submission" date="2019-07" db="EMBL/GenBank/DDBJ databases">
        <title>Complete Genome Sequence of Leptotrichia goodfellowii Strain JCM 16774.</title>
        <authorList>
            <person name="Watanabe S."/>
            <person name="Cui L."/>
        </authorList>
    </citation>
    <scope>NUCLEOTIDE SEQUENCE [LARGE SCALE GENOMIC DNA]</scope>
    <source>
        <strain evidence="1 2">JCM16774</strain>
    </source>
</reference>
<proteinExistence type="predicted"/>
<gene>
    <name evidence="1" type="ORF">JCM16774_1109</name>
</gene>
<name>A0A510JAF7_9FUSO</name>
<dbReference type="STRING" id="714315.GCA_000516535_01103"/>
<accession>A0A510JAF7</accession>
<protein>
    <submittedName>
        <fullName evidence="1">Uncharacterized protein</fullName>
    </submittedName>
</protein>
<dbReference type="OrthoDB" id="5688165at2"/>
<dbReference type="AlphaFoldDB" id="A0A510JAF7"/>
<dbReference type="RefSeq" id="WP_146966417.1">
    <property type="nucleotide sequence ID" value="NZ_AP019822.1"/>
</dbReference>
<organism evidence="1 2">
    <name type="scientific">Pseudoleptotrichia goodfellowii</name>
    <dbReference type="NCBI Taxonomy" id="157692"/>
    <lineage>
        <taxon>Bacteria</taxon>
        <taxon>Fusobacteriati</taxon>
        <taxon>Fusobacteriota</taxon>
        <taxon>Fusobacteriia</taxon>
        <taxon>Fusobacteriales</taxon>
        <taxon>Leptotrichiaceae</taxon>
        <taxon>Pseudoleptotrichia</taxon>
    </lineage>
</organism>
<evidence type="ECO:0000313" key="2">
    <source>
        <dbReference type="Proteomes" id="UP000321606"/>
    </source>
</evidence>
<evidence type="ECO:0000313" key="1">
    <source>
        <dbReference type="EMBL" id="BBM36177.1"/>
    </source>
</evidence>
<dbReference type="KEGG" id="lgo:JCM16774_1109"/>
<dbReference type="EMBL" id="AP019822">
    <property type="protein sequence ID" value="BBM36177.1"/>
    <property type="molecule type" value="Genomic_DNA"/>
</dbReference>